<keyword evidence="3" id="KW-1185">Reference proteome</keyword>
<evidence type="ECO:0000313" key="3">
    <source>
        <dbReference type="Proteomes" id="UP000301751"/>
    </source>
</evidence>
<dbReference type="Proteomes" id="UP000301751">
    <property type="component" value="Unassembled WGS sequence"/>
</dbReference>
<proteinExistence type="predicted"/>
<evidence type="ECO:0008006" key="4">
    <source>
        <dbReference type="Google" id="ProtNLM"/>
    </source>
</evidence>
<evidence type="ECO:0000313" key="2">
    <source>
        <dbReference type="EMBL" id="GCL62895.1"/>
    </source>
</evidence>
<protein>
    <recommendedName>
        <fullName evidence="4">PEP-CTERM protein-sorting domain-containing protein</fullName>
    </recommendedName>
</protein>
<organism evidence="2 3">
    <name type="scientific">Pseudaquabacterium pictum</name>
    <dbReference type="NCBI Taxonomy" id="2315236"/>
    <lineage>
        <taxon>Bacteria</taxon>
        <taxon>Pseudomonadati</taxon>
        <taxon>Pseudomonadota</taxon>
        <taxon>Betaproteobacteria</taxon>
        <taxon>Burkholderiales</taxon>
        <taxon>Sphaerotilaceae</taxon>
        <taxon>Pseudaquabacterium</taxon>
    </lineage>
</organism>
<feature type="chain" id="PRO_5019856281" description="PEP-CTERM protein-sorting domain-containing protein" evidence="1">
    <location>
        <begin position="24"/>
        <end position="262"/>
    </location>
</feature>
<gene>
    <name evidence="2" type="ORF">AQPW35_19760</name>
</gene>
<dbReference type="AlphaFoldDB" id="A0A480AT38"/>
<accession>A0A480AT38</accession>
<reference evidence="3" key="1">
    <citation type="submission" date="2019-03" db="EMBL/GenBank/DDBJ databases">
        <title>Aquabacterium pictum sp.nov., the first bacteriochlorophyll a-containing freshwater bacterium in the genus Aquabacterium of the class Betaproteobacteria.</title>
        <authorList>
            <person name="Hirose S."/>
            <person name="Tank M."/>
            <person name="Hara E."/>
            <person name="Tamaki H."/>
            <person name="Takaichi S."/>
            <person name="Haruta S."/>
            <person name="Hanada S."/>
        </authorList>
    </citation>
    <scope>NUCLEOTIDE SEQUENCE [LARGE SCALE GENOMIC DNA]</scope>
    <source>
        <strain evidence="3">W35</strain>
    </source>
</reference>
<evidence type="ECO:0000256" key="1">
    <source>
        <dbReference type="SAM" id="SignalP"/>
    </source>
</evidence>
<keyword evidence="1" id="KW-0732">Signal</keyword>
<dbReference type="EMBL" id="BJCL01000004">
    <property type="protein sequence ID" value="GCL62895.1"/>
    <property type="molecule type" value="Genomic_DNA"/>
</dbReference>
<comment type="caution">
    <text evidence="2">The sequence shown here is derived from an EMBL/GenBank/DDBJ whole genome shotgun (WGS) entry which is preliminary data.</text>
</comment>
<dbReference type="NCBIfam" id="NF033679">
    <property type="entry name" value="DNRLRE_dom"/>
    <property type="match status" value="1"/>
</dbReference>
<name>A0A480AT38_9BURK</name>
<sequence>MRSMDGRHGLCLLVLLGSGAAQALPGEVVHQFQPVADTTIFANATDAPSVVDWDSVSDSQGGSLWLGTTAGGFVRRALLRFDLGSIPAGQVVVSASLRLFETRSVDDHAVRVHRLLSPWGEGPSNGGSLGSGAPAQAGDTTWRWSSFGVTEWARRGGDFVAQSSAATLVGPAPAAYTWTSTPGLVADVQGWLDRPASNFGWILIGAEPADTRTAKRFDSLQGSVAPQLWVVTSPVPEASTLAMLSAGLLVLLALQRGRRHTA</sequence>
<feature type="signal peptide" evidence="1">
    <location>
        <begin position="1"/>
        <end position="23"/>
    </location>
</feature>